<reference evidence="1" key="2">
    <citation type="submission" date="2020-11" db="EMBL/GenBank/DDBJ databases">
        <authorList>
            <person name="McCartney M.A."/>
            <person name="Auch B."/>
            <person name="Kono T."/>
            <person name="Mallez S."/>
            <person name="Becker A."/>
            <person name="Gohl D.M."/>
            <person name="Silverstein K.A.T."/>
            <person name="Koren S."/>
            <person name="Bechman K.B."/>
            <person name="Herman A."/>
            <person name="Abrahante J.E."/>
            <person name="Garbe J."/>
        </authorList>
    </citation>
    <scope>NUCLEOTIDE SEQUENCE</scope>
    <source>
        <strain evidence="1">Duluth1</strain>
        <tissue evidence="1">Whole animal</tissue>
    </source>
</reference>
<protein>
    <submittedName>
        <fullName evidence="1">Uncharacterized protein</fullName>
    </submittedName>
</protein>
<name>A0A9D4FE54_DREPO</name>
<evidence type="ECO:0000313" key="2">
    <source>
        <dbReference type="Proteomes" id="UP000828390"/>
    </source>
</evidence>
<reference evidence="1" key="1">
    <citation type="journal article" date="2019" name="bioRxiv">
        <title>The Genome of the Zebra Mussel, Dreissena polymorpha: A Resource for Invasive Species Research.</title>
        <authorList>
            <person name="McCartney M.A."/>
            <person name="Auch B."/>
            <person name="Kono T."/>
            <person name="Mallez S."/>
            <person name="Zhang Y."/>
            <person name="Obille A."/>
            <person name="Becker A."/>
            <person name="Abrahante J.E."/>
            <person name="Garbe J."/>
            <person name="Badalamenti J.P."/>
            <person name="Herman A."/>
            <person name="Mangelson H."/>
            <person name="Liachko I."/>
            <person name="Sullivan S."/>
            <person name="Sone E.D."/>
            <person name="Koren S."/>
            <person name="Silverstein K.A.T."/>
            <person name="Beckman K.B."/>
            <person name="Gohl D.M."/>
        </authorList>
    </citation>
    <scope>NUCLEOTIDE SEQUENCE</scope>
    <source>
        <strain evidence="1">Duluth1</strain>
        <tissue evidence="1">Whole animal</tissue>
    </source>
</reference>
<dbReference type="AlphaFoldDB" id="A0A9D4FE54"/>
<dbReference type="EMBL" id="JAIWYP010000007">
    <property type="protein sequence ID" value="KAH3797334.1"/>
    <property type="molecule type" value="Genomic_DNA"/>
</dbReference>
<dbReference type="Proteomes" id="UP000828390">
    <property type="component" value="Unassembled WGS sequence"/>
</dbReference>
<comment type="caution">
    <text evidence="1">The sequence shown here is derived from an EMBL/GenBank/DDBJ whole genome shotgun (WGS) entry which is preliminary data.</text>
</comment>
<sequence>MTETCTDQPEGVWIADGSRDCKYLTSLYPEDQIWGVYAARERLCANSSTRCCASCKAVNSDVSLSVPSRTGIRLLIDKQTDFLFKTYTKNIVYI</sequence>
<proteinExistence type="predicted"/>
<gene>
    <name evidence="1" type="ORF">DPMN_150913</name>
</gene>
<accession>A0A9D4FE54</accession>
<organism evidence="1 2">
    <name type="scientific">Dreissena polymorpha</name>
    <name type="common">Zebra mussel</name>
    <name type="synonym">Mytilus polymorpha</name>
    <dbReference type="NCBI Taxonomy" id="45954"/>
    <lineage>
        <taxon>Eukaryota</taxon>
        <taxon>Metazoa</taxon>
        <taxon>Spiralia</taxon>
        <taxon>Lophotrochozoa</taxon>
        <taxon>Mollusca</taxon>
        <taxon>Bivalvia</taxon>
        <taxon>Autobranchia</taxon>
        <taxon>Heteroconchia</taxon>
        <taxon>Euheterodonta</taxon>
        <taxon>Imparidentia</taxon>
        <taxon>Neoheterodontei</taxon>
        <taxon>Myida</taxon>
        <taxon>Dreissenoidea</taxon>
        <taxon>Dreissenidae</taxon>
        <taxon>Dreissena</taxon>
    </lineage>
</organism>
<keyword evidence="2" id="KW-1185">Reference proteome</keyword>
<evidence type="ECO:0000313" key="1">
    <source>
        <dbReference type="EMBL" id="KAH3797334.1"/>
    </source>
</evidence>